<dbReference type="SUPFAM" id="SSF47226">
    <property type="entry name" value="Histidine-containing phosphotransfer domain, HPT domain"/>
    <property type="match status" value="1"/>
</dbReference>
<evidence type="ECO:0000259" key="16">
    <source>
        <dbReference type="PROSITE" id="PS50109"/>
    </source>
</evidence>
<keyword evidence="4" id="KW-1003">Cell membrane</keyword>
<evidence type="ECO:0000256" key="13">
    <source>
        <dbReference type="ARBA" id="ARBA00023136"/>
    </source>
</evidence>
<dbReference type="InterPro" id="IPR005467">
    <property type="entry name" value="His_kinase_dom"/>
</dbReference>
<feature type="coiled-coil region" evidence="14">
    <location>
        <begin position="225"/>
        <end position="252"/>
    </location>
</feature>
<sequence length="912" mass="98188">MKKRIHSLRSRLTALVIVAIFGTVAIITVSSVIREVTHNGGGEHTELDASAAILASTVSGPMAAGDRPGALSAFNAITDIDTVKCVRIENTSGDVIFEHRTDVPHASDDATKAYLDKFMGLLGSKAVISTAPVMYDDEKIGMLTIHASGPGLYHKFGALFYDALVAGIFAGGIGLLIALKMQRSITDPILSLAEVMGEVRKTGDFSMRAPPSKNNDEPGQLIDAFNNMLDQLQQHDAELQAHQRNLKKIVHRRTRELQTAKEVAEAASVAKSEFLATMSHEIRTPMNGMMVMAELLSKTQLPPRQKRYADVISKSGQSLLAIINDILDLSKIEAGKLDLEEIPLRPVEIIDDVVALFWERATSKGIDLSAYVAPSTPELITGDPVRISQILSNLVNNALKFTEKGHVVVSAKRLPADSGECIIEFSVSDSGVGIAKDKQKAIFEAFSQADQSTTRKFGGTGLGLAISQRLVEAMHGSIGVASQQNKGARFHFRFPAEILAAPMRPRRAEGDRRAIIAIDGTATPTVLSRYLDEARISAKVIDRNSPIGADFAYVDMIFADPVFLDAFQKAAKGALNQWAPARICVSELGDAAPDRLLASGVAEDLLIAPLSRREVMDQIGRIFDKKLRGKAALSYAEEPSGIAAIFNRERVLAADDSAVNREVVKEALTRLNLVPTLVADGREAVTAAREVAFDLILMDCSMPEMDGFEATRAIRKIEAQAKRPKAPIVALTADVAGAGGGWREAGMTDYLTKPFTIEALSDLIQKHLDPLSAGAARPLSPDKATARGERRAGPFDRAVLDQLTAMQSSGSNLPERALKLFQTHSREAMARLNDSTQTDRSGIAKAAHALKSMSVNVGAVTLAQACADIEENAIAGASLDEIATLVNIAGQKFREAQAHLPKMLDYYARNAA</sequence>
<keyword evidence="10" id="KW-0067">ATP-binding</keyword>
<dbReference type="Gene3D" id="1.10.287.130">
    <property type="match status" value="1"/>
</dbReference>
<evidence type="ECO:0000256" key="15">
    <source>
        <dbReference type="SAM" id="Phobius"/>
    </source>
</evidence>
<dbReference type="GO" id="GO:0005886">
    <property type="term" value="C:plasma membrane"/>
    <property type="evidence" value="ECO:0007669"/>
    <property type="project" value="UniProtKB-SubCell"/>
</dbReference>
<feature type="domain" description="Histidine kinase" evidence="16">
    <location>
        <begin position="277"/>
        <end position="498"/>
    </location>
</feature>
<dbReference type="EC" id="2.7.13.3" evidence="3"/>
<organism evidence="19">
    <name type="scientific">hydrothermal vent metagenome</name>
    <dbReference type="NCBI Taxonomy" id="652676"/>
    <lineage>
        <taxon>unclassified sequences</taxon>
        <taxon>metagenomes</taxon>
        <taxon>ecological metagenomes</taxon>
    </lineage>
</organism>
<comment type="catalytic activity">
    <reaction evidence="1">
        <text>ATP + protein L-histidine = ADP + protein N-phospho-L-histidine.</text>
        <dbReference type="EC" id="2.7.13.3"/>
    </reaction>
</comment>
<feature type="transmembrane region" description="Helical" evidence="15">
    <location>
        <begin position="158"/>
        <end position="179"/>
    </location>
</feature>
<proteinExistence type="predicted"/>
<dbReference type="Gene3D" id="1.20.120.160">
    <property type="entry name" value="HPT domain"/>
    <property type="match status" value="1"/>
</dbReference>
<dbReference type="FunFam" id="3.30.565.10:FF:000010">
    <property type="entry name" value="Sensor histidine kinase RcsC"/>
    <property type="match status" value="1"/>
</dbReference>
<dbReference type="GO" id="GO:0000155">
    <property type="term" value="F:phosphorelay sensor kinase activity"/>
    <property type="evidence" value="ECO:0007669"/>
    <property type="project" value="InterPro"/>
</dbReference>
<dbReference type="SUPFAM" id="SSF158472">
    <property type="entry name" value="HAMP domain-like"/>
    <property type="match status" value="1"/>
</dbReference>
<dbReference type="PANTHER" id="PTHR45339">
    <property type="entry name" value="HYBRID SIGNAL TRANSDUCTION HISTIDINE KINASE J"/>
    <property type="match status" value="1"/>
</dbReference>
<dbReference type="CDD" id="cd06225">
    <property type="entry name" value="HAMP"/>
    <property type="match status" value="1"/>
</dbReference>
<dbReference type="InterPro" id="IPR003660">
    <property type="entry name" value="HAMP_dom"/>
</dbReference>
<keyword evidence="13 15" id="KW-0472">Membrane</keyword>
<dbReference type="Pfam" id="PF00672">
    <property type="entry name" value="HAMP"/>
    <property type="match status" value="1"/>
</dbReference>
<accession>A0A3B0SQF5</accession>
<dbReference type="Gene3D" id="6.10.340.10">
    <property type="match status" value="1"/>
</dbReference>
<dbReference type="CDD" id="cd00082">
    <property type="entry name" value="HisKA"/>
    <property type="match status" value="1"/>
</dbReference>
<keyword evidence="9 19" id="KW-0418">Kinase</keyword>
<dbReference type="EMBL" id="UOEH01000217">
    <property type="protein sequence ID" value="VAV97085.1"/>
    <property type="molecule type" value="Genomic_DNA"/>
</dbReference>
<feature type="domain" description="HAMP" evidence="18">
    <location>
        <begin position="183"/>
        <end position="237"/>
    </location>
</feature>
<evidence type="ECO:0000259" key="18">
    <source>
        <dbReference type="PROSITE" id="PS50885"/>
    </source>
</evidence>
<dbReference type="Gene3D" id="3.40.50.2300">
    <property type="match status" value="1"/>
</dbReference>
<dbReference type="InterPro" id="IPR001789">
    <property type="entry name" value="Sig_transdc_resp-reg_receiver"/>
</dbReference>
<evidence type="ECO:0000256" key="5">
    <source>
        <dbReference type="ARBA" id="ARBA00022553"/>
    </source>
</evidence>
<dbReference type="Gene3D" id="3.30.565.10">
    <property type="entry name" value="Histidine kinase-like ATPase, C-terminal domain"/>
    <property type="match status" value="1"/>
</dbReference>
<keyword evidence="14" id="KW-0175">Coiled coil</keyword>
<evidence type="ECO:0000256" key="7">
    <source>
        <dbReference type="ARBA" id="ARBA00022692"/>
    </source>
</evidence>
<dbReference type="InterPro" id="IPR008207">
    <property type="entry name" value="Sig_transdc_His_kin_Hpt_dom"/>
</dbReference>
<evidence type="ECO:0000256" key="4">
    <source>
        <dbReference type="ARBA" id="ARBA00022475"/>
    </source>
</evidence>
<dbReference type="PROSITE" id="PS50110">
    <property type="entry name" value="RESPONSE_REGULATORY"/>
    <property type="match status" value="1"/>
</dbReference>
<evidence type="ECO:0000256" key="11">
    <source>
        <dbReference type="ARBA" id="ARBA00022989"/>
    </source>
</evidence>
<evidence type="ECO:0000256" key="12">
    <source>
        <dbReference type="ARBA" id="ARBA00023012"/>
    </source>
</evidence>
<dbReference type="Pfam" id="PF01627">
    <property type="entry name" value="Hpt"/>
    <property type="match status" value="1"/>
</dbReference>
<dbReference type="PANTHER" id="PTHR45339:SF1">
    <property type="entry name" value="HYBRID SIGNAL TRANSDUCTION HISTIDINE KINASE J"/>
    <property type="match status" value="1"/>
</dbReference>
<dbReference type="Pfam" id="PF00512">
    <property type="entry name" value="HisKA"/>
    <property type="match status" value="1"/>
</dbReference>
<dbReference type="InterPro" id="IPR004358">
    <property type="entry name" value="Sig_transdc_His_kin-like_C"/>
</dbReference>
<dbReference type="InterPro" id="IPR036890">
    <property type="entry name" value="HATPase_C_sf"/>
</dbReference>
<dbReference type="SMART" id="SM00448">
    <property type="entry name" value="REC"/>
    <property type="match status" value="1"/>
</dbReference>
<dbReference type="SUPFAM" id="SSF52172">
    <property type="entry name" value="CheY-like"/>
    <property type="match status" value="1"/>
</dbReference>
<dbReference type="CDD" id="cd16922">
    <property type="entry name" value="HATPase_EvgS-ArcB-TorS-like"/>
    <property type="match status" value="1"/>
</dbReference>
<dbReference type="PRINTS" id="PR00344">
    <property type="entry name" value="BCTRLSENSOR"/>
</dbReference>
<evidence type="ECO:0000256" key="8">
    <source>
        <dbReference type="ARBA" id="ARBA00022741"/>
    </source>
</evidence>
<protein>
    <recommendedName>
        <fullName evidence="3">histidine kinase</fullName>
        <ecNumber evidence="3">2.7.13.3</ecNumber>
    </recommendedName>
</protein>
<evidence type="ECO:0000259" key="17">
    <source>
        <dbReference type="PROSITE" id="PS50110"/>
    </source>
</evidence>
<dbReference type="SUPFAM" id="SSF55874">
    <property type="entry name" value="ATPase domain of HSP90 chaperone/DNA topoisomerase II/histidine kinase"/>
    <property type="match status" value="1"/>
</dbReference>
<dbReference type="InterPro" id="IPR003594">
    <property type="entry name" value="HATPase_dom"/>
</dbReference>
<keyword evidence="8" id="KW-0547">Nucleotide-binding</keyword>
<evidence type="ECO:0000256" key="3">
    <source>
        <dbReference type="ARBA" id="ARBA00012438"/>
    </source>
</evidence>
<feature type="transmembrane region" description="Helical" evidence="15">
    <location>
        <begin position="12"/>
        <end position="33"/>
    </location>
</feature>
<dbReference type="PROSITE" id="PS50885">
    <property type="entry name" value="HAMP"/>
    <property type="match status" value="1"/>
</dbReference>
<evidence type="ECO:0000256" key="10">
    <source>
        <dbReference type="ARBA" id="ARBA00022840"/>
    </source>
</evidence>
<keyword evidence="5" id="KW-0597">Phosphoprotein</keyword>
<dbReference type="SMART" id="SM00304">
    <property type="entry name" value="HAMP"/>
    <property type="match status" value="1"/>
</dbReference>
<reference evidence="19" key="1">
    <citation type="submission" date="2018-06" db="EMBL/GenBank/DDBJ databases">
        <authorList>
            <person name="Zhirakovskaya E."/>
        </authorList>
    </citation>
    <scope>NUCLEOTIDE SEQUENCE</scope>
</reference>
<dbReference type="SUPFAM" id="SSF47384">
    <property type="entry name" value="Homodimeric domain of signal transducing histidine kinase"/>
    <property type="match status" value="1"/>
</dbReference>
<keyword evidence="11 15" id="KW-1133">Transmembrane helix</keyword>
<dbReference type="Pfam" id="PF00072">
    <property type="entry name" value="Response_reg"/>
    <property type="match status" value="1"/>
</dbReference>
<gene>
    <name evidence="19" type="ORF">MNBD_ALPHA05-227</name>
</gene>
<dbReference type="InterPro" id="IPR036097">
    <property type="entry name" value="HisK_dim/P_sf"/>
</dbReference>
<evidence type="ECO:0000256" key="9">
    <source>
        <dbReference type="ARBA" id="ARBA00022777"/>
    </source>
</evidence>
<dbReference type="CDD" id="cd17546">
    <property type="entry name" value="REC_hyHK_CKI1_RcsC-like"/>
    <property type="match status" value="1"/>
</dbReference>
<dbReference type="PROSITE" id="PS50109">
    <property type="entry name" value="HIS_KIN"/>
    <property type="match status" value="1"/>
</dbReference>
<dbReference type="FunFam" id="1.10.287.130:FF:000002">
    <property type="entry name" value="Two-component osmosensing histidine kinase"/>
    <property type="match status" value="1"/>
</dbReference>
<dbReference type="GO" id="GO:0005524">
    <property type="term" value="F:ATP binding"/>
    <property type="evidence" value="ECO:0007669"/>
    <property type="project" value="UniProtKB-KW"/>
</dbReference>
<keyword evidence="12" id="KW-0902">Two-component regulatory system</keyword>
<dbReference type="InterPro" id="IPR036641">
    <property type="entry name" value="HPT_dom_sf"/>
</dbReference>
<dbReference type="Pfam" id="PF02518">
    <property type="entry name" value="HATPase_c"/>
    <property type="match status" value="1"/>
</dbReference>
<keyword evidence="7 15" id="KW-0812">Transmembrane</keyword>
<dbReference type="InterPro" id="IPR003661">
    <property type="entry name" value="HisK_dim/P_dom"/>
</dbReference>
<evidence type="ECO:0000256" key="1">
    <source>
        <dbReference type="ARBA" id="ARBA00000085"/>
    </source>
</evidence>
<evidence type="ECO:0000256" key="6">
    <source>
        <dbReference type="ARBA" id="ARBA00022679"/>
    </source>
</evidence>
<evidence type="ECO:0000313" key="19">
    <source>
        <dbReference type="EMBL" id="VAV97085.1"/>
    </source>
</evidence>
<evidence type="ECO:0000256" key="2">
    <source>
        <dbReference type="ARBA" id="ARBA00004651"/>
    </source>
</evidence>
<dbReference type="AlphaFoldDB" id="A0A3B0SQF5"/>
<evidence type="ECO:0000256" key="14">
    <source>
        <dbReference type="SAM" id="Coils"/>
    </source>
</evidence>
<comment type="subcellular location">
    <subcellularLocation>
        <location evidence="2">Cell membrane</location>
        <topology evidence="2">Multi-pass membrane protein</topology>
    </subcellularLocation>
</comment>
<feature type="domain" description="Response regulatory" evidence="17">
    <location>
        <begin position="650"/>
        <end position="768"/>
    </location>
</feature>
<dbReference type="InterPro" id="IPR011006">
    <property type="entry name" value="CheY-like_superfamily"/>
</dbReference>
<keyword evidence="6" id="KW-0808">Transferase</keyword>
<name>A0A3B0SQF5_9ZZZZ</name>
<dbReference type="SMART" id="SM00388">
    <property type="entry name" value="HisKA"/>
    <property type="match status" value="1"/>
</dbReference>
<dbReference type="SMART" id="SM00387">
    <property type="entry name" value="HATPase_c"/>
    <property type="match status" value="1"/>
</dbReference>